<dbReference type="AlphaFoldDB" id="A0A381TT42"/>
<protein>
    <recommendedName>
        <fullName evidence="9">Glycosyltransferase RgtA/B/C/D-like domain-containing protein</fullName>
    </recommendedName>
</protein>
<evidence type="ECO:0000256" key="3">
    <source>
        <dbReference type="ARBA" id="ARBA00022676"/>
    </source>
</evidence>
<dbReference type="GO" id="GO:0008610">
    <property type="term" value="P:lipid biosynthetic process"/>
    <property type="evidence" value="ECO:0007669"/>
    <property type="project" value="UniProtKB-ARBA"/>
</dbReference>
<feature type="transmembrane region" description="Helical" evidence="8">
    <location>
        <begin position="92"/>
        <end position="113"/>
    </location>
</feature>
<feature type="transmembrane region" description="Helical" evidence="8">
    <location>
        <begin position="416"/>
        <end position="436"/>
    </location>
</feature>
<keyword evidence="7 8" id="KW-0472">Membrane</keyword>
<keyword evidence="6 8" id="KW-1133">Transmembrane helix</keyword>
<evidence type="ECO:0000256" key="2">
    <source>
        <dbReference type="ARBA" id="ARBA00022475"/>
    </source>
</evidence>
<dbReference type="EMBL" id="UINC01005120">
    <property type="protein sequence ID" value="SVA19200.1"/>
    <property type="molecule type" value="Genomic_DNA"/>
</dbReference>
<feature type="transmembrane region" description="Helical" evidence="8">
    <location>
        <begin position="328"/>
        <end position="345"/>
    </location>
</feature>
<dbReference type="InterPro" id="IPR038731">
    <property type="entry name" value="RgtA/B/C-like"/>
</dbReference>
<evidence type="ECO:0000256" key="4">
    <source>
        <dbReference type="ARBA" id="ARBA00022679"/>
    </source>
</evidence>
<keyword evidence="3" id="KW-0328">Glycosyltransferase</keyword>
<gene>
    <name evidence="10" type="ORF">METZ01_LOCUS72054</name>
</gene>
<keyword evidence="5 8" id="KW-0812">Transmembrane</keyword>
<evidence type="ECO:0000256" key="8">
    <source>
        <dbReference type="SAM" id="Phobius"/>
    </source>
</evidence>
<dbReference type="PANTHER" id="PTHR33908:SF3">
    <property type="entry name" value="UNDECAPRENYL PHOSPHATE-ALPHA-4-AMINO-4-DEOXY-L-ARABINOSE ARABINOSYL TRANSFERASE"/>
    <property type="match status" value="1"/>
</dbReference>
<feature type="transmembrane region" description="Helical" evidence="8">
    <location>
        <begin position="172"/>
        <end position="205"/>
    </location>
</feature>
<dbReference type="GO" id="GO:0005886">
    <property type="term" value="C:plasma membrane"/>
    <property type="evidence" value="ECO:0007669"/>
    <property type="project" value="UniProtKB-SubCell"/>
</dbReference>
<evidence type="ECO:0000259" key="9">
    <source>
        <dbReference type="Pfam" id="PF13231"/>
    </source>
</evidence>
<dbReference type="PANTHER" id="PTHR33908">
    <property type="entry name" value="MANNOSYLTRANSFERASE YKCB-RELATED"/>
    <property type="match status" value="1"/>
</dbReference>
<feature type="transmembrane region" description="Helical" evidence="8">
    <location>
        <begin position="264"/>
        <end position="287"/>
    </location>
</feature>
<feature type="transmembrane region" description="Helical" evidence="8">
    <location>
        <begin position="352"/>
        <end position="372"/>
    </location>
</feature>
<comment type="subcellular location">
    <subcellularLocation>
        <location evidence="1">Cell membrane</location>
        <topology evidence="1">Multi-pass membrane protein</topology>
    </subcellularLocation>
</comment>
<feature type="transmembrane region" description="Helical" evidence="8">
    <location>
        <begin position="142"/>
        <end position="160"/>
    </location>
</feature>
<dbReference type="GO" id="GO:0010041">
    <property type="term" value="P:response to iron(III) ion"/>
    <property type="evidence" value="ECO:0007669"/>
    <property type="project" value="TreeGrafter"/>
</dbReference>
<evidence type="ECO:0000256" key="7">
    <source>
        <dbReference type="ARBA" id="ARBA00023136"/>
    </source>
</evidence>
<dbReference type="Pfam" id="PF13231">
    <property type="entry name" value="PMT_2"/>
    <property type="match status" value="1"/>
</dbReference>
<organism evidence="10">
    <name type="scientific">marine metagenome</name>
    <dbReference type="NCBI Taxonomy" id="408172"/>
    <lineage>
        <taxon>unclassified sequences</taxon>
        <taxon>metagenomes</taxon>
        <taxon>ecological metagenomes</taxon>
    </lineage>
</organism>
<keyword evidence="2" id="KW-1003">Cell membrane</keyword>
<keyword evidence="4" id="KW-0808">Transferase</keyword>
<proteinExistence type="predicted"/>
<name>A0A381TT42_9ZZZZ</name>
<evidence type="ECO:0000256" key="6">
    <source>
        <dbReference type="ARBA" id="ARBA00022989"/>
    </source>
</evidence>
<feature type="transmembrane region" description="Helical" evidence="8">
    <location>
        <begin position="442"/>
        <end position="467"/>
    </location>
</feature>
<dbReference type="InterPro" id="IPR050297">
    <property type="entry name" value="LipidA_mod_glycosyltrf_83"/>
</dbReference>
<sequence>MQSQLSPNSTRIREYLQLTIFTLLCFLAFTYNLSAIPPYHSDENFYVTSTRNMIASGDYVTPVYHDKKRFAKPILFYWMVAASYKMFGVNLFSARLVSSLFASLCIPIVYIIARRLFDPKVALISALLLPGCYLHFQIARWAITDMAFNFFILSTFYFFIRGSQDELNKEISYYFAYICMGIGFMIKGPIAIIIPALVIGGFIMSLRNWEELPQLRVGYGVMILAAIILPWFVTMLTIHGDEFKNHILGAELRDRIVHDTPFSLYYFGVIFRYYLPWSFFFIAALAVKIGPTLTTPTSLSSTKSYFLLLSEKLKVWHGYITQKDNQSFLFSVIWVMWPLILFTLFRIEHSRYMLPVSAPIVMITAHFLSQLIETPRNFQRKTFKVPFYLTVIFYILIVTLTWTGILFFLPFSQPPVGLLSLSTLSTFGLIFLFLFYKTKKYFSMIIALSIIQIITLTSLSGNSLSFFNRYPMKKFANQILADSQVEKRIGLYQLGNHRARMGVMTGLPSIYLNNPEELKLFIETQNNVYIVMRQSDWQSEFRNLPITITATDTGWGKKSLDKEEIELLLQDGLKPHLQEYSESYVLLKAKGKS</sequence>
<feature type="domain" description="Glycosyltransferase RgtA/B/C/D-like" evidence="9">
    <location>
        <begin position="72"/>
        <end position="230"/>
    </location>
</feature>
<evidence type="ECO:0000256" key="5">
    <source>
        <dbReference type="ARBA" id="ARBA00022692"/>
    </source>
</evidence>
<feature type="transmembrane region" description="Helical" evidence="8">
    <location>
        <begin position="12"/>
        <end position="31"/>
    </location>
</feature>
<feature type="transmembrane region" description="Helical" evidence="8">
    <location>
        <begin position="387"/>
        <end position="409"/>
    </location>
</feature>
<dbReference type="GO" id="GO:0016763">
    <property type="term" value="F:pentosyltransferase activity"/>
    <property type="evidence" value="ECO:0007669"/>
    <property type="project" value="TreeGrafter"/>
</dbReference>
<evidence type="ECO:0000256" key="1">
    <source>
        <dbReference type="ARBA" id="ARBA00004651"/>
    </source>
</evidence>
<evidence type="ECO:0000313" key="10">
    <source>
        <dbReference type="EMBL" id="SVA19200.1"/>
    </source>
</evidence>
<accession>A0A381TT42</accession>
<feature type="transmembrane region" description="Helical" evidence="8">
    <location>
        <begin position="217"/>
        <end position="238"/>
    </location>
</feature>
<reference evidence="10" key="1">
    <citation type="submission" date="2018-05" db="EMBL/GenBank/DDBJ databases">
        <authorList>
            <person name="Lanie J.A."/>
            <person name="Ng W.-L."/>
            <person name="Kazmierczak K.M."/>
            <person name="Andrzejewski T.M."/>
            <person name="Davidsen T.M."/>
            <person name="Wayne K.J."/>
            <person name="Tettelin H."/>
            <person name="Glass J.I."/>
            <person name="Rusch D."/>
            <person name="Podicherti R."/>
            <person name="Tsui H.-C.T."/>
            <person name="Winkler M.E."/>
        </authorList>
    </citation>
    <scope>NUCLEOTIDE SEQUENCE</scope>
</reference>